<evidence type="ECO:0000256" key="4">
    <source>
        <dbReference type="ARBA" id="ARBA00023136"/>
    </source>
</evidence>
<evidence type="ECO:0000313" key="8">
    <source>
        <dbReference type="Proteomes" id="UP001301012"/>
    </source>
</evidence>
<evidence type="ECO:0000256" key="3">
    <source>
        <dbReference type="ARBA" id="ARBA00022989"/>
    </source>
</evidence>
<keyword evidence="8" id="KW-1185">Reference proteome</keyword>
<feature type="transmembrane region" description="Helical" evidence="5">
    <location>
        <begin position="244"/>
        <end position="266"/>
    </location>
</feature>
<evidence type="ECO:0000256" key="2">
    <source>
        <dbReference type="ARBA" id="ARBA00022692"/>
    </source>
</evidence>
<dbReference type="EMBL" id="JASKYM010000010">
    <property type="protein sequence ID" value="MDK2564665.1"/>
    <property type="molecule type" value="Genomic_DNA"/>
</dbReference>
<accession>A0ABT7ECL3</accession>
<proteinExistence type="predicted"/>
<comment type="subcellular location">
    <subcellularLocation>
        <location evidence="1">Membrane</location>
        <topology evidence="1">Multi-pass membrane protein</topology>
    </subcellularLocation>
</comment>
<dbReference type="PANTHER" id="PTHR43027">
    <property type="entry name" value="DOXORUBICIN RESISTANCE ABC TRANSPORTER PERMEASE PROTEIN DRRC-RELATED"/>
    <property type="match status" value="1"/>
</dbReference>
<keyword evidence="4 5" id="KW-0472">Membrane</keyword>
<dbReference type="RefSeq" id="WP_284133581.1">
    <property type="nucleotide sequence ID" value="NZ_JASKYM010000010.1"/>
</dbReference>
<dbReference type="InterPro" id="IPR013525">
    <property type="entry name" value="ABC2_TM"/>
</dbReference>
<dbReference type="InterPro" id="IPR052902">
    <property type="entry name" value="ABC-2_transporter"/>
</dbReference>
<sequence>MNIIISSIKRSLRDKNMIITTIFLVIILPFIFSMMYSHENEVQTSKVNIVANKDSSVAKAYINFLEEFDKSNENVEIKYTLNDEKSNNLQVKIDEDNKNIHFSSKDSTINMSEGIIENITKEFFEKLSIYEIGMKNNSLDNINKNVIKSITYKSDKEEVDYSKYFAIVMLQMSALSLSMNAYKNIFYIKQNIGRRVYSSPIKISKLIKLELIGTFITVVLQSIVTLILIYLVYDVNINLNNLFGILYCIAMISLLAISIGIFGAAISKKKEHGDNIVSILTVIFVLLSGRLNPQLSLENKLFKLNAFTNISKAMSSLIDGSINISYSNMTISTVVTVLLLVIISCIILRKRGER</sequence>
<feature type="domain" description="ABC-2 type transporter transmembrane" evidence="6">
    <location>
        <begin position="17"/>
        <end position="342"/>
    </location>
</feature>
<dbReference type="Pfam" id="PF12698">
    <property type="entry name" value="ABC2_membrane_3"/>
    <property type="match status" value="1"/>
</dbReference>
<comment type="caution">
    <text evidence="7">The sequence shown here is derived from an EMBL/GenBank/DDBJ whole genome shotgun (WGS) entry which is preliminary data.</text>
</comment>
<keyword evidence="2 5" id="KW-0812">Transmembrane</keyword>
<gene>
    <name evidence="7" type="ORF">QOZ84_14075</name>
</gene>
<feature type="transmembrane region" description="Helical" evidence="5">
    <location>
        <begin position="17"/>
        <end position="36"/>
    </location>
</feature>
<dbReference type="PANTHER" id="PTHR43027:SF1">
    <property type="entry name" value="DOXORUBICIN RESISTANCE ABC TRANSPORTER PERMEASE PROTEIN DRRC-RELATED"/>
    <property type="match status" value="1"/>
</dbReference>
<feature type="transmembrane region" description="Helical" evidence="5">
    <location>
        <begin position="273"/>
        <end position="291"/>
    </location>
</feature>
<feature type="transmembrane region" description="Helical" evidence="5">
    <location>
        <begin position="329"/>
        <end position="348"/>
    </location>
</feature>
<evidence type="ECO:0000259" key="6">
    <source>
        <dbReference type="Pfam" id="PF12698"/>
    </source>
</evidence>
<name>A0ABT7ECL3_9FIRM</name>
<evidence type="ECO:0000256" key="5">
    <source>
        <dbReference type="SAM" id="Phobius"/>
    </source>
</evidence>
<feature type="transmembrane region" description="Helical" evidence="5">
    <location>
        <begin position="209"/>
        <end position="232"/>
    </location>
</feature>
<keyword evidence="3 5" id="KW-1133">Transmembrane helix</keyword>
<evidence type="ECO:0000313" key="7">
    <source>
        <dbReference type="EMBL" id="MDK2564665.1"/>
    </source>
</evidence>
<evidence type="ECO:0000256" key="1">
    <source>
        <dbReference type="ARBA" id="ARBA00004141"/>
    </source>
</evidence>
<reference evidence="7 8" key="1">
    <citation type="submission" date="2023-05" db="EMBL/GenBank/DDBJ databases">
        <title>Rombocin, a short stable natural nisin variant, displays selective antimicrobial activity against Listeria monocytogenes and employs dual mode of action to kill target bacterial strains.</title>
        <authorList>
            <person name="Wambui J."/>
            <person name="Stephan R."/>
            <person name="Kuipers O.P."/>
        </authorList>
    </citation>
    <scope>NUCLEOTIDE SEQUENCE [LARGE SCALE GENOMIC DNA]</scope>
    <source>
        <strain evidence="7 8">RC002</strain>
    </source>
</reference>
<protein>
    <submittedName>
        <fullName evidence="7">ABC transporter permease</fullName>
    </submittedName>
</protein>
<feature type="transmembrane region" description="Helical" evidence="5">
    <location>
        <begin position="164"/>
        <end position="188"/>
    </location>
</feature>
<organism evidence="7 8">
    <name type="scientific">Romboutsia sedimentorum</name>
    <dbReference type="NCBI Taxonomy" id="1368474"/>
    <lineage>
        <taxon>Bacteria</taxon>
        <taxon>Bacillati</taxon>
        <taxon>Bacillota</taxon>
        <taxon>Clostridia</taxon>
        <taxon>Peptostreptococcales</taxon>
        <taxon>Peptostreptococcaceae</taxon>
        <taxon>Romboutsia</taxon>
    </lineage>
</organism>
<dbReference type="Proteomes" id="UP001301012">
    <property type="component" value="Unassembled WGS sequence"/>
</dbReference>